<accession>A0A915HE99</accession>
<organism evidence="1 2">
    <name type="scientific">Romanomermis culicivorax</name>
    <name type="common">Nematode worm</name>
    <dbReference type="NCBI Taxonomy" id="13658"/>
    <lineage>
        <taxon>Eukaryota</taxon>
        <taxon>Metazoa</taxon>
        <taxon>Ecdysozoa</taxon>
        <taxon>Nematoda</taxon>
        <taxon>Enoplea</taxon>
        <taxon>Dorylaimia</taxon>
        <taxon>Mermithida</taxon>
        <taxon>Mermithoidea</taxon>
        <taxon>Mermithidae</taxon>
        <taxon>Romanomermis</taxon>
    </lineage>
</organism>
<proteinExistence type="predicted"/>
<sequence>YLQLHETTGNSSNIAFVVVEADSSGAFGIFEFGIGVNASVAHAALDITKSRKELEKLQAFNGRGTPPTKTVLRASNGKFGLTTKFASDKTQGRS</sequence>
<dbReference type="AlphaFoldDB" id="A0A915HE99"/>
<name>A0A915HE99_ROMCU</name>
<keyword evidence="1" id="KW-1185">Reference proteome</keyword>
<evidence type="ECO:0000313" key="2">
    <source>
        <dbReference type="WBParaSite" id="nRc.2.0.1.t00013-RA"/>
    </source>
</evidence>
<reference evidence="2" key="1">
    <citation type="submission" date="2022-11" db="UniProtKB">
        <authorList>
            <consortium name="WormBaseParasite"/>
        </authorList>
    </citation>
    <scope>IDENTIFICATION</scope>
</reference>
<protein>
    <submittedName>
        <fullName evidence="2">Enolase</fullName>
    </submittedName>
</protein>
<dbReference type="Proteomes" id="UP000887565">
    <property type="component" value="Unplaced"/>
</dbReference>
<evidence type="ECO:0000313" key="1">
    <source>
        <dbReference type="Proteomes" id="UP000887565"/>
    </source>
</evidence>
<dbReference type="WBParaSite" id="nRc.2.0.1.t00013-RA">
    <property type="protein sequence ID" value="nRc.2.0.1.t00013-RA"/>
    <property type="gene ID" value="nRc.2.0.1.g00013"/>
</dbReference>